<feature type="compositionally biased region" description="Basic and acidic residues" evidence="6">
    <location>
        <begin position="44"/>
        <end position="65"/>
    </location>
</feature>
<dbReference type="InterPro" id="IPR050490">
    <property type="entry name" value="Bact_solute-bd_prot1"/>
</dbReference>
<dbReference type="PANTHER" id="PTHR43649">
    <property type="entry name" value="ARABINOSE-BINDING PROTEIN-RELATED"/>
    <property type="match status" value="1"/>
</dbReference>
<dbReference type="PROSITE" id="PS51257">
    <property type="entry name" value="PROKAR_LIPOPROTEIN"/>
    <property type="match status" value="1"/>
</dbReference>
<evidence type="ECO:0000256" key="3">
    <source>
        <dbReference type="ARBA" id="ARBA00023136"/>
    </source>
</evidence>
<sequence length="590" mass="66551">MNLKKTFSKALLMAMSLVALTACGNNENNTTSDNKTETTQSAENKTEDKDKADNKDTAENKKDKPDTWIADREIKLLVFESAGDTGEGTMSPEIAQYIKDRTGITLTIESVSNEDSYEALAAGLSSGDLPDAVAFYLDNSGRPEFPLLLKASNEGMFADISKPLKESKIYGKYFEDGYLPADTKDNIMMRDDQDGATYLVHMSINRNPAEAGRKTIGGMYMRKDIAEDLGVKTDDIKTTEQMQELLEKIKKGNYKDKNGNPVIPLGPTSWGGSDRPWPYRDMVWEGEGAQKFLKDGDKVKHECMTDYAEKRVAKVRKWLADGLMDPEFYTMEETRAQEGIQNGSFAIVADSHNYRPEIANGEWIPLGDLNRADGSDNMIMPYKSGYTGWAIPSTTKNPEEIVKFADWMASKEGKLLYFYGLEGKHYDMVDGKPVPKKELVKEAEENPDEAIKEGFRGVRAFWGEHFAYTDMDNYEDFGEESWGDSVRDEGGSEAEKIIEEYNYDEKYKNKEVIDGLYPRAYLYEFEGEDGNLSQALDDWDDTIIKAYYAKSDDEAKALLDQASKDLENAGIKDFCKFLEDKEKDGDVIFY</sequence>
<dbReference type="Pfam" id="PF01547">
    <property type="entry name" value="SBP_bac_1"/>
    <property type="match status" value="1"/>
</dbReference>
<feature type="compositionally biased region" description="Polar residues" evidence="6">
    <location>
        <begin position="25"/>
        <end position="43"/>
    </location>
</feature>
<evidence type="ECO:0000256" key="2">
    <source>
        <dbReference type="ARBA" id="ARBA00022729"/>
    </source>
</evidence>
<protein>
    <submittedName>
        <fullName evidence="8">Lipoprotein lplA</fullName>
    </submittedName>
</protein>
<evidence type="ECO:0000313" key="9">
    <source>
        <dbReference type="Proteomes" id="UP000255124"/>
    </source>
</evidence>
<keyword evidence="3" id="KW-0472">Membrane</keyword>
<keyword evidence="2 7" id="KW-0732">Signal</keyword>
<evidence type="ECO:0000256" key="6">
    <source>
        <dbReference type="SAM" id="MobiDB-lite"/>
    </source>
</evidence>
<evidence type="ECO:0000313" key="8">
    <source>
        <dbReference type="EMBL" id="SUU93364.1"/>
    </source>
</evidence>
<dbReference type="Gene3D" id="3.40.190.10">
    <property type="entry name" value="Periplasmic binding protein-like II"/>
    <property type="match status" value="2"/>
</dbReference>
<evidence type="ECO:0000256" key="1">
    <source>
        <dbReference type="ARBA" id="ARBA00022475"/>
    </source>
</evidence>
<dbReference type="RefSeq" id="WP_218565052.1">
    <property type="nucleotide sequence ID" value="NZ_CALTZC010000041.1"/>
</dbReference>
<reference evidence="8 9" key="1">
    <citation type="submission" date="2018-06" db="EMBL/GenBank/DDBJ databases">
        <authorList>
            <consortium name="Pathogen Informatics"/>
            <person name="Doyle S."/>
        </authorList>
    </citation>
    <scope>NUCLEOTIDE SEQUENCE [LARGE SCALE GENOMIC DNA]</scope>
    <source>
        <strain evidence="8 9">NCTC9810</strain>
    </source>
</reference>
<dbReference type="PANTHER" id="PTHR43649:SF33">
    <property type="entry name" value="POLYGALACTURONAN_RHAMNOGALACTURONAN-BINDING PROTEIN YTCQ"/>
    <property type="match status" value="1"/>
</dbReference>
<feature type="chain" id="PRO_5039632585" evidence="7">
    <location>
        <begin position="22"/>
        <end position="590"/>
    </location>
</feature>
<name>A0A380WZ27_9FIRM</name>
<dbReference type="Proteomes" id="UP000255124">
    <property type="component" value="Unassembled WGS sequence"/>
</dbReference>
<organism evidence="8 9">
    <name type="scientific">Anaerococcus octavius</name>
    <dbReference type="NCBI Taxonomy" id="54007"/>
    <lineage>
        <taxon>Bacteria</taxon>
        <taxon>Bacillati</taxon>
        <taxon>Bacillota</taxon>
        <taxon>Tissierellia</taxon>
        <taxon>Tissierellales</taxon>
        <taxon>Peptoniphilaceae</taxon>
        <taxon>Anaerococcus</taxon>
    </lineage>
</organism>
<evidence type="ECO:0000256" key="5">
    <source>
        <dbReference type="ARBA" id="ARBA00023288"/>
    </source>
</evidence>
<keyword evidence="4" id="KW-0564">Palmitate</keyword>
<feature type="region of interest" description="Disordered" evidence="6">
    <location>
        <begin position="25"/>
        <end position="65"/>
    </location>
</feature>
<proteinExistence type="predicted"/>
<feature type="signal peptide" evidence="7">
    <location>
        <begin position="1"/>
        <end position="21"/>
    </location>
</feature>
<evidence type="ECO:0000256" key="7">
    <source>
        <dbReference type="SAM" id="SignalP"/>
    </source>
</evidence>
<dbReference type="EMBL" id="UFTA01000002">
    <property type="protein sequence ID" value="SUU93364.1"/>
    <property type="molecule type" value="Genomic_DNA"/>
</dbReference>
<dbReference type="InterPro" id="IPR006059">
    <property type="entry name" value="SBP"/>
</dbReference>
<gene>
    <name evidence="8" type="primary">lipO</name>
    <name evidence="8" type="ORF">NCTC9810_01720</name>
</gene>
<evidence type="ECO:0000256" key="4">
    <source>
        <dbReference type="ARBA" id="ARBA00023139"/>
    </source>
</evidence>
<keyword evidence="5 8" id="KW-0449">Lipoprotein</keyword>
<accession>A0A380WZ27</accession>
<dbReference type="AlphaFoldDB" id="A0A380WZ27"/>
<keyword evidence="1" id="KW-1003">Cell membrane</keyword>
<dbReference type="SUPFAM" id="SSF53850">
    <property type="entry name" value="Periplasmic binding protein-like II"/>
    <property type="match status" value="1"/>
</dbReference>